<evidence type="ECO:0000256" key="2">
    <source>
        <dbReference type="ARBA" id="ARBA00012652"/>
    </source>
</evidence>
<dbReference type="InterPro" id="IPR012341">
    <property type="entry name" value="6hp_glycosidase-like_sf"/>
</dbReference>
<evidence type="ECO:0000259" key="4">
    <source>
        <dbReference type="Pfam" id="PF05592"/>
    </source>
</evidence>
<gene>
    <name evidence="8" type="ORF">GKC89_09145</name>
</gene>
<dbReference type="PIRSF" id="PIRSF010631">
    <property type="entry name" value="A-rhamnsds"/>
    <property type="match status" value="1"/>
</dbReference>
<sequence length="934" mass="106558">MKISEIYVNHMHHPVGFELKDLRIEFSIEAESFRKIQKCLIIYANGSEVMNTGFSEYDNNFFTPELELNPRTHYDVEIRIRDEKEETSARTFFETGKMDEPFLAKWIGNDDKDIQNTVFEKDFELDGQIEEARLYATGLGLYEACLDGEKIGDEYLAPGCTNYRKWVQVQTYDVTKMLTSGQEHSLTFSLGDGWYKGNMGFDGGKSEIYGNRQAMIAELHVRFKEGTETVICSDDSWKTTSGKITRSSIYYGEDLDATIELKDWKKPEILDLPQDILCDRLSMPIRIDERLNVAKVISTPAGETVLDFGQNQAGWIEFYNREPRGTVIKFEMGEILQNGNFYRENLRDARAAFQYTSDGNEGWVRPHFTYYGYRYVRVTGNTLDINPDDFKAAVMFSSMDQTGSLKTDNRKVNRLFQNVQWGQKSNFFDVPTDCPQRDERLGWTGDADVFSNTAAFNMNVFEFFKKYSRDMAVEQKDHGGMLTMYAPSMGVDDGGAAVWGDAATIVPWNMYQVYGDPAILRQNYTEMKAWVDWITQNTKTENLWTGCFQFGDWIALDGENPALPTGKTDEDFIASVYYCYSAEIVSKAAAILGHDEDAAFYSEKAAAIRKAIQNEYITANGRLAIDTQTGYALALYFNLVPENQQQRVLNDLTARLGKDDGHLKTGFVGTPFICQVLSRFGNHRLATKIFMNEDFPSWLYAVNMGATTVWERWNSVLEDGSMNPDGMNSLNHYSIGAIMEWGYRYLLGIRNHTPGYQKVVFSPNFDYHLKMVSGHYDSSYGRLNASYEIETDAAHTIRMTIDVPFGQTINVILPRAEKNPVSVNGLEKSGNFDLTCGHYEISYIPDHDFVERYTPETPVSDIMNDDLLVESISRESDVLNFFKNKENLENLGRMSLNKLNEILPFINIEPEALERINSILVSTPILSEREKGLK</sequence>
<evidence type="ECO:0000259" key="5">
    <source>
        <dbReference type="Pfam" id="PF08531"/>
    </source>
</evidence>
<dbReference type="RefSeq" id="WP_154237223.1">
    <property type="nucleotide sequence ID" value="NZ_WKNS01000032.1"/>
</dbReference>
<organism evidence="8">
    <name type="scientific">Ligilactobacillus ruminis</name>
    <dbReference type="NCBI Taxonomy" id="1623"/>
    <lineage>
        <taxon>Bacteria</taxon>
        <taxon>Bacillati</taxon>
        <taxon>Bacillota</taxon>
        <taxon>Bacilli</taxon>
        <taxon>Lactobacillales</taxon>
        <taxon>Lactobacillaceae</taxon>
        <taxon>Ligilactobacillus</taxon>
    </lineage>
</organism>
<dbReference type="SUPFAM" id="SSF48208">
    <property type="entry name" value="Six-hairpin glycosidases"/>
    <property type="match status" value="1"/>
</dbReference>
<accession>A0A6A8H5G0</accession>
<dbReference type="Gene3D" id="2.60.120.260">
    <property type="entry name" value="Galactose-binding domain-like"/>
    <property type="match status" value="2"/>
</dbReference>
<dbReference type="Pfam" id="PF17389">
    <property type="entry name" value="Bac_rhamnosid6H"/>
    <property type="match status" value="1"/>
</dbReference>
<feature type="domain" description="Bacterial alpha-L-rhamnosidase N-terminal" evidence="5">
    <location>
        <begin position="128"/>
        <end position="276"/>
    </location>
</feature>
<proteinExistence type="predicted"/>
<dbReference type="Gene3D" id="2.60.420.10">
    <property type="entry name" value="Maltose phosphorylase, domain 3"/>
    <property type="match status" value="1"/>
</dbReference>
<dbReference type="Pfam" id="PF05592">
    <property type="entry name" value="Bac_rhamnosid"/>
    <property type="match status" value="1"/>
</dbReference>
<feature type="domain" description="Alpha-L-rhamnosidase C-terminal" evidence="7">
    <location>
        <begin position="748"/>
        <end position="820"/>
    </location>
</feature>
<dbReference type="EMBL" id="WKOD01000033">
    <property type="protein sequence ID" value="MSA69241.1"/>
    <property type="molecule type" value="Genomic_DNA"/>
</dbReference>
<comment type="caution">
    <text evidence="8">The sequence shown here is derived from an EMBL/GenBank/DDBJ whole genome shotgun (WGS) entry which is preliminary data.</text>
</comment>
<dbReference type="Pfam" id="PF17390">
    <property type="entry name" value="Bac_rhamnosid_C"/>
    <property type="match status" value="1"/>
</dbReference>
<dbReference type="InterPro" id="IPR035396">
    <property type="entry name" value="Bac_rhamnosid6H"/>
</dbReference>
<dbReference type="AlphaFoldDB" id="A0A6A8H5G0"/>
<dbReference type="InterPro" id="IPR013737">
    <property type="entry name" value="Bac_rhamnosid_N"/>
</dbReference>
<dbReference type="GO" id="GO:0005975">
    <property type="term" value="P:carbohydrate metabolic process"/>
    <property type="evidence" value="ECO:0007669"/>
    <property type="project" value="InterPro"/>
</dbReference>
<feature type="domain" description="Alpha-L-rhamnosidase concanavalin-like" evidence="4">
    <location>
        <begin position="299"/>
        <end position="395"/>
    </location>
</feature>
<dbReference type="InterPro" id="IPR035398">
    <property type="entry name" value="Bac_rhamnosid_C"/>
</dbReference>
<dbReference type="GO" id="GO:0030596">
    <property type="term" value="F:alpha-L-rhamnosidase activity"/>
    <property type="evidence" value="ECO:0007669"/>
    <property type="project" value="UniProtKB-EC"/>
</dbReference>
<feature type="domain" description="Alpha-L-rhamnosidase six-hairpin glycosidase" evidence="6">
    <location>
        <begin position="400"/>
        <end position="745"/>
    </location>
</feature>
<evidence type="ECO:0000256" key="1">
    <source>
        <dbReference type="ARBA" id="ARBA00001445"/>
    </source>
</evidence>
<dbReference type="InterPro" id="IPR008928">
    <property type="entry name" value="6-hairpin_glycosidase_sf"/>
</dbReference>
<dbReference type="InterPro" id="IPR016007">
    <property type="entry name" value="Alpha_rhamnosid"/>
</dbReference>
<keyword evidence="3" id="KW-0378">Hydrolase</keyword>
<reference evidence="8" key="1">
    <citation type="journal article" date="2019" name="Nat. Med.">
        <title>A library of human gut bacterial isolates paired with longitudinal multiomics data enables mechanistic microbiome research.</title>
        <authorList>
            <person name="Poyet M."/>
            <person name="Groussin M."/>
            <person name="Gibbons S.M."/>
            <person name="Avila-Pacheco J."/>
            <person name="Jiang X."/>
            <person name="Kearney S.M."/>
            <person name="Perrotta A.R."/>
            <person name="Berdy B."/>
            <person name="Zhao S."/>
            <person name="Lieberman T.D."/>
            <person name="Swanson P.K."/>
            <person name="Smith M."/>
            <person name="Roesemann S."/>
            <person name="Alexander J.E."/>
            <person name="Rich S.A."/>
            <person name="Livny J."/>
            <person name="Vlamakis H."/>
            <person name="Clish C."/>
            <person name="Bullock K."/>
            <person name="Deik A."/>
            <person name="Scott J."/>
            <person name="Pierce K.A."/>
            <person name="Xavier R.J."/>
            <person name="Alm E.J."/>
        </authorList>
    </citation>
    <scope>NUCLEOTIDE SEQUENCE</scope>
    <source>
        <strain evidence="8">BIOML-A18</strain>
    </source>
</reference>
<dbReference type="Gene3D" id="1.50.10.10">
    <property type="match status" value="1"/>
</dbReference>
<evidence type="ECO:0000259" key="7">
    <source>
        <dbReference type="Pfam" id="PF17390"/>
    </source>
</evidence>
<dbReference type="InterPro" id="IPR008902">
    <property type="entry name" value="Rhamnosid_concanavalin"/>
</dbReference>
<protein>
    <recommendedName>
        <fullName evidence="2">alpha-L-rhamnosidase</fullName>
        <ecNumber evidence="2">3.2.1.40</ecNumber>
    </recommendedName>
</protein>
<evidence type="ECO:0000259" key="6">
    <source>
        <dbReference type="Pfam" id="PF17389"/>
    </source>
</evidence>
<dbReference type="PANTHER" id="PTHR33307:SF6">
    <property type="entry name" value="ALPHA-RHAMNOSIDASE (EUROFUNG)-RELATED"/>
    <property type="match status" value="1"/>
</dbReference>
<dbReference type="Pfam" id="PF08531">
    <property type="entry name" value="Bac_rhamnosid_N"/>
    <property type="match status" value="1"/>
</dbReference>
<name>A0A6A8H5G0_9LACO</name>
<comment type="catalytic activity">
    <reaction evidence="1">
        <text>Hydrolysis of terminal non-reducing alpha-L-rhamnose residues in alpha-L-rhamnosides.</text>
        <dbReference type="EC" id="3.2.1.40"/>
    </reaction>
</comment>
<evidence type="ECO:0000313" key="8">
    <source>
        <dbReference type="EMBL" id="MSA69241.1"/>
    </source>
</evidence>
<evidence type="ECO:0000256" key="3">
    <source>
        <dbReference type="ARBA" id="ARBA00022801"/>
    </source>
</evidence>
<dbReference type="EC" id="3.2.1.40" evidence="2"/>
<dbReference type="PANTHER" id="PTHR33307">
    <property type="entry name" value="ALPHA-RHAMNOSIDASE (EUROFUNG)"/>
    <property type="match status" value="1"/>
</dbReference>